<gene>
    <name evidence="2" type="ORF">CSTERTH_06005</name>
</gene>
<protein>
    <submittedName>
        <fullName evidence="2">Pilus assembly protein PilN</fullName>
    </submittedName>
</protein>
<dbReference type="InterPro" id="IPR052534">
    <property type="entry name" value="Extracell_DNA_Util/SecSys_Comp"/>
</dbReference>
<keyword evidence="1" id="KW-0812">Transmembrane</keyword>
<dbReference type="Pfam" id="PF05137">
    <property type="entry name" value="PilN"/>
    <property type="match status" value="1"/>
</dbReference>
<evidence type="ECO:0000313" key="2">
    <source>
        <dbReference type="EMBL" id="ANW98618.1"/>
    </source>
</evidence>
<dbReference type="PANTHER" id="PTHR40278:SF1">
    <property type="entry name" value="DNA UTILIZATION PROTEIN HOFN"/>
    <property type="match status" value="1"/>
</dbReference>
<accession>A0A1B1YCY8</accession>
<sequence>MKDINFLVEETPFEEGLKKEKKSIPMAKVMVMALVIAIGIAVLLTPGIYVRILEGRAAALEKKLSDEKYNEVRAVKAQLASITGKVSSKKAIINAIETQNVPASQILLTVQNALPSGCFLNSVNYNGKSVTIKGIAESSFIAVDYMANLGRLKIFDTVNYSLSIEESQSDVEFTLNYTLKSQGGAN</sequence>
<name>A0A1B1YCY8_THEST</name>
<evidence type="ECO:0000313" key="3">
    <source>
        <dbReference type="Proteomes" id="UP000092971"/>
    </source>
</evidence>
<dbReference type="Proteomes" id="UP000092971">
    <property type="component" value="Chromosome"/>
</dbReference>
<reference evidence="2 3" key="1">
    <citation type="submission" date="2016-02" db="EMBL/GenBank/DDBJ databases">
        <title>Comparison of Clostridium stercorarium subspecies using comparative genomics and transcriptomics.</title>
        <authorList>
            <person name="Schellenberg J."/>
            <person name="Thallinger G."/>
            <person name="Levin D.B."/>
            <person name="Zhang X."/>
            <person name="Alvare G."/>
            <person name="Fristensky B."/>
            <person name="Sparling R."/>
        </authorList>
    </citation>
    <scope>NUCLEOTIDE SEQUENCE [LARGE SCALE GENOMIC DNA]</scope>
    <source>
        <strain evidence="2 3">DSM 2910</strain>
    </source>
</reference>
<organism evidence="2 3">
    <name type="scientific">Thermoclostridium stercorarium subsp. thermolacticum DSM 2910</name>
    <dbReference type="NCBI Taxonomy" id="1121336"/>
    <lineage>
        <taxon>Bacteria</taxon>
        <taxon>Bacillati</taxon>
        <taxon>Bacillota</taxon>
        <taxon>Clostridia</taxon>
        <taxon>Eubacteriales</taxon>
        <taxon>Oscillospiraceae</taxon>
        <taxon>Thermoclostridium</taxon>
    </lineage>
</organism>
<feature type="transmembrane region" description="Helical" evidence="1">
    <location>
        <begin position="29"/>
        <end position="49"/>
    </location>
</feature>
<keyword evidence="1" id="KW-1133">Transmembrane helix</keyword>
<keyword evidence="1" id="KW-0472">Membrane</keyword>
<proteinExistence type="predicted"/>
<dbReference type="PANTHER" id="PTHR40278">
    <property type="entry name" value="DNA UTILIZATION PROTEIN HOFN"/>
    <property type="match status" value="1"/>
</dbReference>
<dbReference type="EMBL" id="CP014672">
    <property type="protein sequence ID" value="ANW98618.1"/>
    <property type="molecule type" value="Genomic_DNA"/>
</dbReference>
<dbReference type="InterPro" id="IPR007813">
    <property type="entry name" value="PilN"/>
</dbReference>
<dbReference type="RefSeq" id="WP_015358943.1">
    <property type="nucleotide sequence ID" value="NZ_CP014672.1"/>
</dbReference>
<dbReference type="AlphaFoldDB" id="A0A1B1YCY8"/>
<evidence type="ECO:0000256" key="1">
    <source>
        <dbReference type="SAM" id="Phobius"/>
    </source>
</evidence>